<evidence type="ECO:0000256" key="10">
    <source>
        <dbReference type="SAM" id="Phobius"/>
    </source>
</evidence>
<keyword evidence="3" id="KW-0677">Repeat</keyword>
<dbReference type="InParanoid" id="A0A194QPT3"/>
<dbReference type="InterPro" id="IPR003599">
    <property type="entry name" value="Ig_sub"/>
</dbReference>
<evidence type="ECO:0000256" key="6">
    <source>
        <dbReference type="ARBA" id="ARBA00023319"/>
    </source>
</evidence>
<proteinExistence type="inferred from homology"/>
<feature type="domain" description="Ig-like" evidence="11">
    <location>
        <begin position="99"/>
        <end position="183"/>
    </location>
</feature>
<feature type="domain" description="Ig-like" evidence="11">
    <location>
        <begin position="3"/>
        <end position="84"/>
    </location>
</feature>
<evidence type="ECO:0000256" key="9">
    <source>
        <dbReference type="SAM" id="MobiDB-lite"/>
    </source>
</evidence>
<dbReference type="InterPro" id="IPR036179">
    <property type="entry name" value="Ig-like_dom_sf"/>
</dbReference>
<name>A0A194QPT3_PAPMA</name>
<dbReference type="PROSITE" id="PS50835">
    <property type="entry name" value="IG_LIKE"/>
    <property type="match status" value="3"/>
</dbReference>
<evidence type="ECO:0000256" key="3">
    <source>
        <dbReference type="ARBA" id="ARBA00022737"/>
    </source>
</evidence>
<dbReference type="PANTHER" id="PTHR44170:SF6">
    <property type="entry name" value="CONTACTIN"/>
    <property type="match status" value="1"/>
</dbReference>
<evidence type="ECO:0000256" key="2">
    <source>
        <dbReference type="ARBA" id="ARBA00022525"/>
    </source>
</evidence>
<comment type="subcellular location">
    <subcellularLocation>
        <location evidence="1">Secreted</location>
    </subcellularLocation>
</comment>
<accession>A0A194QPT3</accession>
<organism evidence="13 14">
    <name type="scientific">Papilio machaon</name>
    <name type="common">Old World swallowtail butterfly</name>
    <dbReference type="NCBI Taxonomy" id="76193"/>
    <lineage>
        <taxon>Eukaryota</taxon>
        <taxon>Metazoa</taxon>
        <taxon>Ecdysozoa</taxon>
        <taxon>Arthropoda</taxon>
        <taxon>Hexapoda</taxon>
        <taxon>Insecta</taxon>
        <taxon>Pterygota</taxon>
        <taxon>Neoptera</taxon>
        <taxon>Endopterygota</taxon>
        <taxon>Lepidoptera</taxon>
        <taxon>Glossata</taxon>
        <taxon>Ditrysia</taxon>
        <taxon>Papilionoidea</taxon>
        <taxon>Papilionidae</taxon>
        <taxon>Papilioninae</taxon>
        <taxon>Papilio</taxon>
    </lineage>
</organism>
<dbReference type="Pfam" id="PF07679">
    <property type="entry name" value="I-set"/>
    <property type="match status" value="2"/>
</dbReference>
<evidence type="ECO:0000256" key="1">
    <source>
        <dbReference type="ARBA" id="ARBA00004613"/>
    </source>
</evidence>
<comment type="similarity">
    <text evidence="7">Belongs to the hemolin family.</text>
</comment>
<evidence type="ECO:0000313" key="14">
    <source>
        <dbReference type="Proteomes" id="UP000053240"/>
    </source>
</evidence>
<reference evidence="13 14" key="1">
    <citation type="journal article" date="2015" name="Nat. Commun.">
        <title>Outbred genome sequencing and CRISPR/Cas9 gene editing in butterflies.</title>
        <authorList>
            <person name="Li X."/>
            <person name="Fan D."/>
            <person name="Zhang W."/>
            <person name="Liu G."/>
            <person name="Zhang L."/>
            <person name="Zhao L."/>
            <person name="Fang X."/>
            <person name="Chen L."/>
            <person name="Dong Y."/>
            <person name="Chen Y."/>
            <person name="Ding Y."/>
            <person name="Zhao R."/>
            <person name="Feng M."/>
            <person name="Zhu Y."/>
            <person name="Feng Y."/>
            <person name="Jiang X."/>
            <person name="Zhu D."/>
            <person name="Xiang H."/>
            <person name="Feng X."/>
            <person name="Li S."/>
            <person name="Wang J."/>
            <person name="Zhang G."/>
            <person name="Kronforst M.R."/>
            <person name="Wang W."/>
        </authorList>
    </citation>
    <scope>NUCLEOTIDE SEQUENCE [LARGE SCALE GENOMIC DNA]</scope>
    <source>
        <strain evidence="13">Ya'a_city_454_Pm</strain>
        <tissue evidence="13">Whole body</tissue>
    </source>
</reference>
<feature type="domain" description="Ig-like" evidence="11">
    <location>
        <begin position="187"/>
        <end position="265"/>
    </location>
</feature>
<keyword evidence="2" id="KW-0964">Secreted</keyword>
<dbReference type="FunFam" id="2.60.40.10:FF:000032">
    <property type="entry name" value="palladin isoform X1"/>
    <property type="match status" value="2"/>
</dbReference>
<dbReference type="Gene3D" id="2.60.40.10">
    <property type="entry name" value="Immunoglobulins"/>
    <property type="match status" value="5"/>
</dbReference>
<dbReference type="CDD" id="cd00063">
    <property type="entry name" value="FN3"/>
    <property type="match status" value="1"/>
</dbReference>
<dbReference type="InterPro" id="IPR036116">
    <property type="entry name" value="FN3_sf"/>
</dbReference>
<feature type="compositionally biased region" description="Basic and acidic residues" evidence="9">
    <location>
        <begin position="897"/>
        <end position="919"/>
    </location>
</feature>
<keyword evidence="10" id="KW-0812">Transmembrane</keyword>
<feature type="domain" description="Fibronectin type-III" evidence="12">
    <location>
        <begin position="290"/>
        <end position="384"/>
    </location>
</feature>
<dbReference type="Proteomes" id="UP000053240">
    <property type="component" value="Unassembled WGS sequence"/>
</dbReference>
<dbReference type="GO" id="GO:0098609">
    <property type="term" value="P:cell-cell adhesion"/>
    <property type="evidence" value="ECO:0007669"/>
    <property type="project" value="TreeGrafter"/>
</dbReference>
<dbReference type="SUPFAM" id="SSF48726">
    <property type="entry name" value="Immunoglobulin"/>
    <property type="match status" value="3"/>
</dbReference>
<dbReference type="GO" id="GO:0009653">
    <property type="term" value="P:anatomical structure morphogenesis"/>
    <property type="evidence" value="ECO:0007669"/>
    <property type="project" value="UniProtKB-ARBA"/>
</dbReference>
<sequence length="947" mass="103695">MDKQFSRHPENMTVPLGQPAALSCGINSGPPPLISWLRDGEDLPRDPRYHILKTQLLIMDVTPEDAGTYKCIATNQLANRSRVSYSGSLQVLASDDREPGLLEVHHAAQFVAPRGTDVELLCPVLGWPRPKLTWRQTPPGERPRELESTTEVLVLRNLQADQEGFYTCEVDGLPQLIKSFNVSIFEPVTVSLVPASKEVLRASTVRFNCSVTGKPEPRISWYKDGQPLTLAGRINLRSSADVNRMQLVISGVTSDDAGVYQCVAQCGGAGRWAWSSAWAALNVTGAWAAAPGALRCLPAGPRRVALRWLPAAEKVVAYTVDTTPRDGPGISITGQPQTGTEQVITLKEPLTPYFFQVRAYIPSSNKKNVASDMSESVVCQGQGVPVRVSRSEDVSEGVSGGVSVSWRQFAREQPGVVQWVLQHKPDNATLEHNITLPGHVTNYTLPADASTAWVRVLGSRNLTWLPQDLSLLPWTSTASADLSPYSEAGPVPERVRVSGVGGRGFAVQWQCARCEGVPDIAFRVCFRNTDGDGEDDCQESYKSSATVEGLEPGSEYEVRVQAVSVGGRPRGAFSDPVRVTTQPEGPGLVGELSYAFVNATSVRVRWRGAAARYTVRYCSRLRLPVEQWDALTTLNNTALITGLEPTEQMYVMVTGHEPQGHSRILTIPAQFKDLEAKELKYVYTRSGVRVWWEEGGGGSGARVVRVVRYAQNITRPVEHWHARNVSDMHVELEDLDPSLPVYVMVTLPGPDKPNQVLTIPPRPHDNYNLYLSVGVGVGVCVLCAAFVAAACIWKKYKNRSRLRSRRNQHALEEMDEGSSEMKMGASGSGVGGRLANGGACGEPLLNGHLRPHQHSKTPNGKVKKAHLYEVFDVSREEGDVTVETVLEDGPAYSLLDTSRRPEHETRPPTLEPRPHKLPDDNMNSELNRTADSHLDTAGLQPTLQPNG</sequence>
<feature type="region of interest" description="Disordered" evidence="9">
    <location>
        <begin position="811"/>
        <end position="832"/>
    </location>
</feature>
<dbReference type="AlphaFoldDB" id="A0A194QPT3"/>
<dbReference type="GO" id="GO:0005576">
    <property type="term" value="C:extracellular region"/>
    <property type="evidence" value="ECO:0007669"/>
    <property type="project" value="UniProtKB-SubCell"/>
</dbReference>
<feature type="region of interest" description="Disordered" evidence="9">
    <location>
        <begin position="891"/>
        <end position="947"/>
    </location>
</feature>
<dbReference type="InterPro" id="IPR013783">
    <property type="entry name" value="Ig-like_fold"/>
</dbReference>
<keyword evidence="4" id="KW-1015">Disulfide bond</keyword>
<dbReference type="InterPro" id="IPR007110">
    <property type="entry name" value="Ig-like_dom"/>
</dbReference>
<evidence type="ECO:0000256" key="8">
    <source>
        <dbReference type="ARBA" id="ARBA00068688"/>
    </source>
</evidence>
<gene>
    <name evidence="13" type="ORF">RR48_11474</name>
</gene>
<dbReference type="EMBL" id="KQ461194">
    <property type="protein sequence ID" value="KPJ06975.1"/>
    <property type="molecule type" value="Genomic_DNA"/>
</dbReference>
<evidence type="ECO:0000259" key="11">
    <source>
        <dbReference type="PROSITE" id="PS50835"/>
    </source>
</evidence>
<dbReference type="SMART" id="SM00406">
    <property type="entry name" value="IGv"/>
    <property type="match status" value="2"/>
</dbReference>
<keyword evidence="6" id="KW-0393">Immunoglobulin domain</keyword>
<evidence type="ECO:0000256" key="4">
    <source>
        <dbReference type="ARBA" id="ARBA00023157"/>
    </source>
</evidence>
<dbReference type="InterPro" id="IPR013098">
    <property type="entry name" value="Ig_I-set"/>
</dbReference>
<dbReference type="InterPro" id="IPR013106">
    <property type="entry name" value="Ig_V-set"/>
</dbReference>
<dbReference type="SMART" id="SM00409">
    <property type="entry name" value="IG"/>
    <property type="match status" value="3"/>
</dbReference>
<evidence type="ECO:0000313" key="13">
    <source>
        <dbReference type="EMBL" id="KPJ06975.1"/>
    </source>
</evidence>
<dbReference type="PROSITE" id="PS51257">
    <property type="entry name" value="PROKAR_LIPOPROTEIN"/>
    <property type="match status" value="1"/>
</dbReference>
<evidence type="ECO:0000256" key="7">
    <source>
        <dbReference type="ARBA" id="ARBA00061228"/>
    </source>
</evidence>
<keyword evidence="5" id="KW-0325">Glycoprotein</keyword>
<dbReference type="CDD" id="cd00096">
    <property type="entry name" value="Ig"/>
    <property type="match status" value="1"/>
</dbReference>
<evidence type="ECO:0000259" key="12">
    <source>
        <dbReference type="PROSITE" id="PS50853"/>
    </source>
</evidence>
<protein>
    <recommendedName>
        <fullName evidence="8">Hemolin</fullName>
    </recommendedName>
</protein>
<dbReference type="PANTHER" id="PTHR44170">
    <property type="entry name" value="PROTEIN SIDEKICK"/>
    <property type="match status" value="1"/>
</dbReference>
<dbReference type="SMART" id="SM00408">
    <property type="entry name" value="IGc2"/>
    <property type="match status" value="3"/>
</dbReference>
<dbReference type="PROSITE" id="PS50853">
    <property type="entry name" value="FN3"/>
    <property type="match status" value="2"/>
</dbReference>
<evidence type="ECO:0000256" key="5">
    <source>
        <dbReference type="ARBA" id="ARBA00023180"/>
    </source>
</evidence>
<dbReference type="Pfam" id="PF00041">
    <property type="entry name" value="fn3"/>
    <property type="match status" value="1"/>
</dbReference>
<keyword evidence="10" id="KW-1133">Transmembrane helix</keyword>
<keyword evidence="10" id="KW-0472">Membrane</keyword>
<feature type="transmembrane region" description="Helical" evidence="10">
    <location>
        <begin position="769"/>
        <end position="793"/>
    </location>
</feature>
<dbReference type="SMART" id="SM00060">
    <property type="entry name" value="FN3"/>
    <property type="match status" value="3"/>
</dbReference>
<keyword evidence="14" id="KW-1185">Reference proteome</keyword>
<dbReference type="SUPFAM" id="SSF49265">
    <property type="entry name" value="Fibronectin type III"/>
    <property type="match status" value="2"/>
</dbReference>
<dbReference type="InterPro" id="IPR003961">
    <property type="entry name" value="FN3_dom"/>
</dbReference>
<dbReference type="GO" id="GO:0030154">
    <property type="term" value="P:cell differentiation"/>
    <property type="evidence" value="ECO:0007669"/>
    <property type="project" value="UniProtKB-ARBA"/>
</dbReference>
<dbReference type="STRING" id="76193.A0A194QPT3"/>
<dbReference type="InterPro" id="IPR003598">
    <property type="entry name" value="Ig_sub2"/>
</dbReference>
<dbReference type="GO" id="GO:0016020">
    <property type="term" value="C:membrane"/>
    <property type="evidence" value="ECO:0007669"/>
    <property type="project" value="UniProtKB-SubCell"/>
</dbReference>
<feature type="domain" description="Fibronectin type-III" evidence="12">
    <location>
        <begin position="491"/>
        <end position="584"/>
    </location>
</feature>